<evidence type="ECO:0000256" key="1">
    <source>
        <dbReference type="ARBA" id="ARBA00001971"/>
    </source>
</evidence>
<proteinExistence type="inferred from homology"/>
<protein>
    <recommendedName>
        <fullName evidence="13">Cytochrome P450</fullName>
    </recommendedName>
</protein>
<keyword evidence="5 9" id="KW-0560">Oxidoreductase</keyword>
<accession>A0A1I8NTI0</accession>
<keyword evidence="6 8" id="KW-0408">Iron</keyword>
<keyword evidence="10" id="KW-0732">Signal</keyword>
<dbReference type="CDD" id="cd20628">
    <property type="entry name" value="CYP4"/>
    <property type="match status" value="1"/>
</dbReference>
<dbReference type="Proteomes" id="UP000095300">
    <property type="component" value="Unassembled WGS sequence"/>
</dbReference>
<evidence type="ECO:0000313" key="12">
    <source>
        <dbReference type="Proteomes" id="UP000095300"/>
    </source>
</evidence>
<feature type="binding site" description="axial binding residue" evidence="8">
    <location>
        <position position="452"/>
    </location>
    <ligand>
        <name>heme</name>
        <dbReference type="ChEBI" id="CHEBI:30413"/>
    </ligand>
    <ligandPart>
        <name>Fe</name>
        <dbReference type="ChEBI" id="CHEBI:18248"/>
    </ligandPart>
</feature>
<dbReference type="Gene3D" id="1.10.630.10">
    <property type="entry name" value="Cytochrome P450"/>
    <property type="match status" value="1"/>
</dbReference>
<evidence type="ECO:0000256" key="5">
    <source>
        <dbReference type="ARBA" id="ARBA00023002"/>
    </source>
</evidence>
<dbReference type="VEuPathDB" id="VectorBase:SCAU001880"/>
<evidence type="ECO:0000256" key="4">
    <source>
        <dbReference type="ARBA" id="ARBA00022723"/>
    </source>
</evidence>
<keyword evidence="4 8" id="KW-0479">Metal-binding</keyword>
<dbReference type="InterPro" id="IPR001128">
    <property type="entry name" value="Cyt_P450"/>
</dbReference>
<dbReference type="GO" id="GO:0004497">
    <property type="term" value="F:monooxygenase activity"/>
    <property type="evidence" value="ECO:0007669"/>
    <property type="project" value="UniProtKB-KW"/>
</dbReference>
<evidence type="ECO:0000256" key="2">
    <source>
        <dbReference type="ARBA" id="ARBA00010617"/>
    </source>
</evidence>
<feature type="signal peptide" evidence="10">
    <location>
        <begin position="1"/>
        <end position="19"/>
    </location>
</feature>
<evidence type="ECO:0000256" key="8">
    <source>
        <dbReference type="PIRSR" id="PIRSR602401-1"/>
    </source>
</evidence>
<comment type="similarity">
    <text evidence="2 9">Belongs to the cytochrome P450 family.</text>
</comment>
<dbReference type="PANTHER" id="PTHR24291:SF187">
    <property type="entry name" value="CYTOCHROME P450 4AE1-RELATED"/>
    <property type="match status" value="1"/>
</dbReference>
<dbReference type="Pfam" id="PF00067">
    <property type="entry name" value="p450"/>
    <property type="match status" value="1"/>
</dbReference>
<dbReference type="InterPro" id="IPR002401">
    <property type="entry name" value="Cyt_P450_E_grp-I"/>
</dbReference>
<comment type="cofactor">
    <cofactor evidence="1 8">
        <name>heme</name>
        <dbReference type="ChEBI" id="CHEBI:30413"/>
    </cofactor>
</comment>
<reference evidence="11" key="1">
    <citation type="submission" date="2020-05" db="UniProtKB">
        <authorList>
            <consortium name="EnsemblMetazoa"/>
        </authorList>
    </citation>
    <scope>IDENTIFICATION</scope>
    <source>
        <strain evidence="11">USDA</strain>
    </source>
</reference>
<dbReference type="InterPro" id="IPR036396">
    <property type="entry name" value="Cyt_P450_sf"/>
</dbReference>
<evidence type="ECO:0000256" key="9">
    <source>
        <dbReference type="RuleBase" id="RU000461"/>
    </source>
</evidence>
<dbReference type="PROSITE" id="PS00086">
    <property type="entry name" value="CYTOCHROME_P450"/>
    <property type="match status" value="1"/>
</dbReference>
<feature type="chain" id="PRO_5009325599" description="Cytochrome P450" evidence="10">
    <location>
        <begin position="20"/>
        <end position="505"/>
    </location>
</feature>
<evidence type="ECO:0000256" key="6">
    <source>
        <dbReference type="ARBA" id="ARBA00023004"/>
    </source>
</evidence>
<dbReference type="GO" id="GO:0005506">
    <property type="term" value="F:iron ion binding"/>
    <property type="evidence" value="ECO:0007669"/>
    <property type="project" value="InterPro"/>
</dbReference>
<dbReference type="InterPro" id="IPR017972">
    <property type="entry name" value="Cyt_P450_CS"/>
</dbReference>
<evidence type="ECO:0000256" key="3">
    <source>
        <dbReference type="ARBA" id="ARBA00022617"/>
    </source>
</evidence>
<name>A0A1I8NTI0_STOCA</name>
<evidence type="ECO:0000256" key="10">
    <source>
        <dbReference type="SAM" id="SignalP"/>
    </source>
</evidence>
<evidence type="ECO:0000313" key="11">
    <source>
        <dbReference type="EnsemblMetazoa" id="SCAU001880-PA"/>
    </source>
</evidence>
<dbReference type="PRINTS" id="PR00463">
    <property type="entry name" value="EP450I"/>
</dbReference>
<dbReference type="EnsemblMetazoa" id="SCAU001880-RA">
    <property type="protein sequence ID" value="SCAU001880-PA"/>
    <property type="gene ID" value="SCAU001880"/>
</dbReference>
<dbReference type="GO" id="GO:0020037">
    <property type="term" value="F:heme binding"/>
    <property type="evidence" value="ECO:0007669"/>
    <property type="project" value="InterPro"/>
</dbReference>
<dbReference type="OrthoDB" id="1470350at2759"/>
<dbReference type="PRINTS" id="PR00385">
    <property type="entry name" value="P450"/>
</dbReference>
<organism evidence="11 12">
    <name type="scientific">Stomoxys calcitrans</name>
    <name type="common">Stable fly</name>
    <name type="synonym">Conops calcitrans</name>
    <dbReference type="NCBI Taxonomy" id="35570"/>
    <lineage>
        <taxon>Eukaryota</taxon>
        <taxon>Metazoa</taxon>
        <taxon>Ecdysozoa</taxon>
        <taxon>Arthropoda</taxon>
        <taxon>Hexapoda</taxon>
        <taxon>Insecta</taxon>
        <taxon>Pterygota</taxon>
        <taxon>Neoptera</taxon>
        <taxon>Endopterygota</taxon>
        <taxon>Diptera</taxon>
        <taxon>Brachycera</taxon>
        <taxon>Muscomorpha</taxon>
        <taxon>Muscoidea</taxon>
        <taxon>Muscidae</taxon>
        <taxon>Stomoxys</taxon>
    </lineage>
</organism>
<dbReference type="GO" id="GO:0016705">
    <property type="term" value="F:oxidoreductase activity, acting on paired donors, with incorporation or reduction of molecular oxygen"/>
    <property type="evidence" value="ECO:0007669"/>
    <property type="project" value="InterPro"/>
</dbReference>
<dbReference type="STRING" id="35570.A0A1I8NTI0"/>
<sequence length="505" mass="58079">MYLLVFLFVFFIWCYKSHASKKYMRHAVRNLQGPFAIPLLGCIQEISRLRPKNITSSVASMFAKYGKLMKLWAFNRLLIVSADIEFNEQILASPTHITKVAVYNMLHPWLGIGLLTSDGKKWHTRRKIITPTFHFKILEEFLEVFDHQSTILLQCLEEKADGRSTIDIYPLICLFTLDVIVETAMGTKVNAQTSKSCQYASAVHEMTELLAMRFVRLHLNNELVFTILHPFKKLRQTQLIQIMHNFTKSVIEERRILLQQNQHKSLHAEANEDMGCKKRSAFLDVLLQATVNGQPLSDEDIREEVDTFMFEGHDTTASALSFTLHLLARHPRVQNKILAEVQQICGNSEDPLTLMNLNEMKYLECVIRESLRLYPSVPIFGRQFKEDFAYTHSTLGDGVIPAGSELYIWSTLVLRDPKRYPNPSEFVPERFEDVDEKINLSTSPFSAGPRNCIGQKFAMYEMKITLMKIVRTFELLPLGEDVQPIPNIVMCSENGMQLGLRKRKA</sequence>
<keyword evidence="3 8" id="KW-0349">Heme</keyword>
<dbReference type="SUPFAM" id="SSF48264">
    <property type="entry name" value="Cytochrome P450"/>
    <property type="match status" value="1"/>
</dbReference>
<keyword evidence="7 9" id="KW-0503">Monooxygenase</keyword>
<gene>
    <name evidence="11" type="primary">106084995</name>
</gene>
<dbReference type="InterPro" id="IPR050196">
    <property type="entry name" value="Cytochrome_P450_Monoox"/>
</dbReference>
<dbReference type="AlphaFoldDB" id="A0A1I8NTI0"/>
<dbReference type="KEGG" id="scac:106084995"/>
<evidence type="ECO:0000256" key="7">
    <source>
        <dbReference type="ARBA" id="ARBA00023033"/>
    </source>
</evidence>
<evidence type="ECO:0008006" key="13">
    <source>
        <dbReference type="Google" id="ProtNLM"/>
    </source>
</evidence>
<dbReference type="PANTHER" id="PTHR24291">
    <property type="entry name" value="CYTOCHROME P450 FAMILY 4"/>
    <property type="match status" value="1"/>
</dbReference>
<keyword evidence="12" id="KW-1185">Reference proteome</keyword>